<sequence>MWTLARRLTLFWFWNQPKITKRPSKTWAAVMFKSQCSLSHQAADINIQWTERPIDKNVTTEDKVALAISTAHRNSGTTSLASAYEDVALNSTSDHMLLKPSLVFTESLATHLLIGYEFKEVAAPGPPTPKTWVQVGKLGTAEQGVPSKSQNWLIDQ</sequence>
<evidence type="ECO:0000313" key="2">
    <source>
        <dbReference type="Proteomes" id="UP000466442"/>
    </source>
</evidence>
<accession>A0A8S9X2A5</accession>
<dbReference type="EMBL" id="WIXP02000012">
    <property type="protein sequence ID" value="KAF6202206.1"/>
    <property type="molecule type" value="Genomic_DNA"/>
</dbReference>
<dbReference type="AlphaFoldDB" id="A0A8S9X2A5"/>
<comment type="caution">
    <text evidence="1">The sequence shown here is derived from an EMBL/GenBank/DDBJ whole genome shotgun (WGS) entry which is preliminary data.</text>
</comment>
<evidence type="ECO:0000313" key="1">
    <source>
        <dbReference type="EMBL" id="KAF6202206.1"/>
    </source>
</evidence>
<reference evidence="1" key="1">
    <citation type="journal article" date="2021" name="Mol. Ecol. Resour.">
        <title>Apolygus lucorum genome provides insights into omnivorousness and mesophyll feeding.</title>
        <authorList>
            <person name="Liu Y."/>
            <person name="Liu H."/>
            <person name="Wang H."/>
            <person name="Huang T."/>
            <person name="Liu B."/>
            <person name="Yang B."/>
            <person name="Yin L."/>
            <person name="Li B."/>
            <person name="Zhang Y."/>
            <person name="Zhang S."/>
            <person name="Jiang F."/>
            <person name="Zhang X."/>
            <person name="Ren Y."/>
            <person name="Wang B."/>
            <person name="Wang S."/>
            <person name="Lu Y."/>
            <person name="Wu K."/>
            <person name="Fan W."/>
            <person name="Wang G."/>
        </authorList>
    </citation>
    <scope>NUCLEOTIDE SEQUENCE</scope>
    <source>
        <strain evidence="1">12Hb</strain>
    </source>
</reference>
<keyword evidence="2" id="KW-1185">Reference proteome</keyword>
<name>A0A8S9X2A5_APOLU</name>
<protein>
    <submittedName>
        <fullName evidence="1">Uncharacterized protein</fullName>
    </submittedName>
</protein>
<gene>
    <name evidence="1" type="ORF">GE061_004604</name>
</gene>
<organism evidence="1 2">
    <name type="scientific">Apolygus lucorum</name>
    <name type="common">Small green plant bug</name>
    <name type="synonym">Lygocoris lucorum</name>
    <dbReference type="NCBI Taxonomy" id="248454"/>
    <lineage>
        <taxon>Eukaryota</taxon>
        <taxon>Metazoa</taxon>
        <taxon>Ecdysozoa</taxon>
        <taxon>Arthropoda</taxon>
        <taxon>Hexapoda</taxon>
        <taxon>Insecta</taxon>
        <taxon>Pterygota</taxon>
        <taxon>Neoptera</taxon>
        <taxon>Paraneoptera</taxon>
        <taxon>Hemiptera</taxon>
        <taxon>Heteroptera</taxon>
        <taxon>Panheteroptera</taxon>
        <taxon>Cimicomorpha</taxon>
        <taxon>Miridae</taxon>
        <taxon>Mirini</taxon>
        <taxon>Apolygus</taxon>
    </lineage>
</organism>
<dbReference type="Proteomes" id="UP000466442">
    <property type="component" value="Linkage Group LG12"/>
</dbReference>
<proteinExistence type="predicted"/>